<feature type="transmembrane region" description="Helical" evidence="1">
    <location>
        <begin position="70"/>
        <end position="87"/>
    </location>
</feature>
<evidence type="ECO:0000313" key="3">
    <source>
        <dbReference type="Proteomes" id="UP000324222"/>
    </source>
</evidence>
<sequence>MWQCLRVWIGHPIHSLPTPSAGTLTSPPLVRPDQSSLVASQLHQPRWRRRQRRTMMRWTCLVPMMMRRRYAIMYFFCFCFHCVYNILDTFLL</sequence>
<keyword evidence="3" id="KW-1185">Reference proteome</keyword>
<dbReference type="EMBL" id="VSRR010094895">
    <property type="protein sequence ID" value="MPC93446.1"/>
    <property type="molecule type" value="Genomic_DNA"/>
</dbReference>
<proteinExistence type="predicted"/>
<comment type="caution">
    <text evidence="2">The sequence shown here is derived from an EMBL/GenBank/DDBJ whole genome shotgun (WGS) entry which is preliminary data.</text>
</comment>
<evidence type="ECO:0000313" key="2">
    <source>
        <dbReference type="EMBL" id="MPC93446.1"/>
    </source>
</evidence>
<gene>
    <name evidence="2" type="ORF">E2C01_088573</name>
</gene>
<evidence type="ECO:0000256" key="1">
    <source>
        <dbReference type="SAM" id="Phobius"/>
    </source>
</evidence>
<keyword evidence="1" id="KW-0812">Transmembrane</keyword>
<name>A0A5B7JGY1_PORTR</name>
<dbReference type="AlphaFoldDB" id="A0A5B7JGY1"/>
<protein>
    <submittedName>
        <fullName evidence="2">Uncharacterized protein</fullName>
    </submittedName>
</protein>
<accession>A0A5B7JGY1</accession>
<organism evidence="2 3">
    <name type="scientific">Portunus trituberculatus</name>
    <name type="common">Swimming crab</name>
    <name type="synonym">Neptunus trituberculatus</name>
    <dbReference type="NCBI Taxonomy" id="210409"/>
    <lineage>
        <taxon>Eukaryota</taxon>
        <taxon>Metazoa</taxon>
        <taxon>Ecdysozoa</taxon>
        <taxon>Arthropoda</taxon>
        <taxon>Crustacea</taxon>
        <taxon>Multicrustacea</taxon>
        <taxon>Malacostraca</taxon>
        <taxon>Eumalacostraca</taxon>
        <taxon>Eucarida</taxon>
        <taxon>Decapoda</taxon>
        <taxon>Pleocyemata</taxon>
        <taxon>Brachyura</taxon>
        <taxon>Eubrachyura</taxon>
        <taxon>Portunoidea</taxon>
        <taxon>Portunidae</taxon>
        <taxon>Portuninae</taxon>
        <taxon>Portunus</taxon>
    </lineage>
</organism>
<dbReference type="Proteomes" id="UP000324222">
    <property type="component" value="Unassembled WGS sequence"/>
</dbReference>
<keyword evidence="1" id="KW-1133">Transmembrane helix</keyword>
<keyword evidence="1" id="KW-0472">Membrane</keyword>
<reference evidence="2 3" key="1">
    <citation type="submission" date="2019-05" db="EMBL/GenBank/DDBJ databases">
        <title>Another draft genome of Portunus trituberculatus and its Hox gene families provides insights of decapod evolution.</title>
        <authorList>
            <person name="Jeong J.-H."/>
            <person name="Song I."/>
            <person name="Kim S."/>
            <person name="Choi T."/>
            <person name="Kim D."/>
            <person name="Ryu S."/>
            <person name="Kim W."/>
        </authorList>
    </citation>
    <scope>NUCLEOTIDE SEQUENCE [LARGE SCALE GENOMIC DNA]</scope>
    <source>
        <tissue evidence="2">Muscle</tissue>
    </source>
</reference>